<dbReference type="EMBL" id="UINC01002680">
    <property type="protein sequence ID" value="SUZ99208.1"/>
    <property type="molecule type" value="Genomic_DNA"/>
</dbReference>
<dbReference type="InterPro" id="IPR036138">
    <property type="entry name" value="PBP_dimer_sf"/>
</dbReference>
<dbReference type="Gene3D" id="3.40.710.10">
    <property type="entry name" value="DD-peptidase/beta-lactamase superfamily"/>
    <property type="match status" value="1"/>
</dbReference>
<gene>
    <name evidence="6" type="ORF">METZ01_LOCUS52062</name>
</gene>
<reference evidence="6" key="1">
    <citation type="submission" date="2018-05" db="EMBL/GenBank/DDBJ databases">
        <authorList>
            <person name="Lanie J.A."/>
            <person name="Ng W.-L."/>
            <person name="Kazmierczak K.M."/>
            <person name="Andrzejewski T.M."/>
            <person name="Davidsen T.M."/>
            <person name="Wayne K.J."/>
            <person name="Tettelin H."/>
            <person name="Glass J.I."/>
            <person name="Rusch D."/>
            <person name="Podicherti R."/>
            <person name="Tsui H.-C.T."/>
            <person name="Winkler M.E."/>
        </authorList>
    </citation>
    <scope>NUCLEOTIDE SEQUENCE</scope>
</reference>
<dbReference type="SUPFAM" id="SSF56601">
    <property type="entry name" value="beta-lactamase/transpeptidase-like"/>
    <property type="match status" value="1"/>
</dbReference>
<evidence type="ECO:0008006" key="7">
    <source>
        <dbReference type="Google" id="ProtNLM"/>
    </source>
</evidence>
<dbReference type="InterPro" id="IPR050515">
    <property type="entry name" value="Beta-lactam/transpept"/>
</dbReference>
<evidence type="ECO:0000313" key="6">
    <source>
        <dbReference type="EMBL" id="SUZ99208.1"/>
    </source>
</evidence>
<dbReference type="PANTHER" id="PTHR30627:SF1">
    <property type="entry name" value="PEPTIDOGLYCAN D,D-TRANSPEPTIDASE FTSI"/>
    <property type="match status" value="1"/>
</dbReference>
<dbReference type="Pfam" id="PF00905">
    <property type="entry name" value="Transpeptidase"/>
    <property type="match status" value="1"/>
</dbReference>
<keyword evidence="2 3" id="KW-0472">Membrane</keyword>
<dbReference type="GO" id="GO:0071555">
    <property type="term" value="P:cell wall organization"/>
    <property type="evidence" value="ECO:0007669"/>
    <property type="project" value="TreeGrafter"/>
</dbReference>
<dbReference type="GO" id="GO:0005886">
    <property type="term" value="C:plasma membrane"/>
    <property type="evidence" value="ECO:0007669"/>
    <property type="project" value="TreeGrafter"/>
</dbReference>
<evidence type="ECO:0000256" key="2">
    <source>
        <dbReference type="ARBA" id="ARBA00023136"/>
    </source>
</evidence>
<accession>A0A381S7C0</accession>
<dbReference type="GO" id="GO:0008658">
    <property type="term" value="F:penicillin binding"/>
    <property type="evidence" value="ECO:0007669"/>
    <property type="project" value="InterPro"/>
</dbReference>
<proteinExistence type="predicted"/>
<comment type="subcellular location">
    <subcellularLocation>
        <location evidence="1">Membrane</location>
    </subcellularLocation>
</comment>
<sequence>MAARGRGAGIDVPRYDTYQRFRRRAVLVGVLLAGIAGLFGWRLATLQLLDPDRFVAHGELQRIKTVPLKAARGAIVDRNGVDLVLSVPRMSVWANPLEVDDPVRAARTLSSVLEADVSWLEERLSRDSQFVWLGRQVSDEVAEAALRLGVAGVDFREEQARVRPGGDSALAVLGRTDIDAKGISGMELVYDSLLSGTDGEKIVERGPRGVSIPGGEYSLEPATHGRTLVLTLDRALQFEAERLLIEGVERTDAEGGVLVAMDPATGQILASTTVRRDEDGLVGISSEHRAVTWTYEPGSIIKPLTFSAILNGAVAAPETVREVPGRLEVHDATFKDTPAHDPEELTVADIVRRSSNVGTILWAQDLGPEALHEEFRKFGLGSVTDLDFPGEARGILEPVGRWSGTSLPTIAIGQGVAVTPLQMLTAYATLANGGIRPAPTMVLGTRDDGGVFSPRRVRPSMTVVPAAVASEVVAMMERVVESGTGTRAQVTGYRVAGKTGTAWKPHSSGGYGSKGDRTYVASFAGFLPAEAPRLAVLVVVDEPAGHSYSGGRAAAPVFAEFARFAVRQLRIPSVDERVGLDHAGRVMAMTPARNRILVEAAEAARLEAAGATTGG</sequence>
<feature type="domain" description="Penicillin-binding protein dimerisation" evidence="5">
    <location>
        <begin position="68"/>
        <end position="210"/>
    </location>
</feature>
<organism evidence="6">
    <name type="scientific">marine metagenome</name>
    <dbReference type="NCBI Taxonomy" id="408172"/>
    <lineage>
        <taxon>unclassified sequences</taxon>
        <taxon>metagenomes</taxon>
        <taxon>ecological metagenomes</taxon>
    </lineage>
</organism>
<dbReference type="Pfam" id="PF03717">
    <property type="entry name" value="PBP_dimer"/>
    <property type="match status" value="1"/>
</dbReference>
<dbReference type="Gene3D" id="3.90.1310.10">
    <property type="entry name" value="Penicillin-binding protein 2a (Domain 2)"/>
    <property type="match status" value="1"/>
</dbReference>
<dbReference type="PANTHER" id="PTHR30627">
    <property type="entry name" value="PEPTIDOGLYCAN D,D-TRANSPEPTIDASE"/>
    <property type="match status" value="1"/>
</dbReference>
<feature type="transmembrane region" description="Helical" evidence="3">
    <location>
        <begin position="25"/>
        <end position="44"/>
    </location>
</feature>
<name>A0A381S7C0_9ZZZZ</name>
<dbReference type="InterPro" id="IPR012338">
    <property type="entry name" value="Beta-lactam/transpept-like"/>
</dbReference>
<evidence type="ECO:0000259" key="5">
    <source>
        <dbReference type="Pfam" id="PF03717"/>
    </source>
</evidence>
<dbReference type="Gene3D" id="3.30.450.330">
    <property type="match status" value="1"/>
</dbReference>
<evidence type="ECO:0000256" key="3">
    <source>
        <dbReference type="SAM" id="Phobius"/>
    </source>
</evidence>
<dbReference type="InterPro" id="IPR005311">
    <property type="entry name" value="PBP_dimer"/>
</dbReference>
<dbReference type="AlphaFoldDB" id="A0A381S7C0"/>
<dbReference type="SUPFAM" id="SSF56519">
    <property type="entry name" value="Penicillin binding protein dimerisation domain"/>
    <property type="match status" value="1"/>
</dbReference>
<dbReference type="InterPro" id="IPR001460">
    <property type="entry name" value="PCN-bd_Tpept"/>
</dbReference>
<evidence type="ECO:0000256" key="1">
    <source>
        <dbReference type="ARBA" id="ARBA00004370"/>
    </source>
</evidence>
<evidence type="ECO:0000259" key="4">
    <source>
        <dbReference type="Pfam" id="PF00905"/>
    </source>
</evidence>
<dbReference type="Gene3D" id="1.10.150.770">
    <property type="match status" value="1"/>
</dbReference>
<feature type="domain" description="Penicillin-binding protein transpeptidase" evidence="4">
    <location>
        <begin position="256"/>
        <end position="561"/>
    </location>
</feature>
<protein>
    <recommendedName>
        <fullName evidence="7">Penicillin-binding protein transpeptidase domain-containing protein</fullName>
    </recommendedName>
</protein>
<keyword evidence="3" id="KW-0812">Transmembrane</keyword>
<keyword evidence="3" id="KW-1133">Transmembrane helix</keyword>